<dbReference type="SUPFAM" id="SSF52833">
    <property type="entry name" value="Thioredoxin-like"/>
    <property type="match status" value="2"/>
</dbReference>
<keyword evidence="2" id="KW-0560">Oxidoreductase</keyword>
<dbReference type="AlphaFoldDB" id="Q7P770"/>
<dbReference type="CDD" id="cd03026">
    <property type="entry name" value="AhpF_NTD_C"/>
    <property type="match status" value="1"/>
</dbReference>
<dbReference type="InterPro" id="IPR036249">
    <property type="entry name" value="Thioredoxin-like_sf"/>
</dbReference>
<protein>
    <submittedName>
        <fullName evidence="2">Thioredoxin reductase</fullName>
        <ecNumber evidence="2">1.8.1.9</ecNumber>
    </submittedName>
</protein>
<feature type="domain" description="Thioredoxin-like fold" evidence="1">
    <location>
        <begin position="110"/>
        <end position="186"/>
    </location>
</feature>
<dbReference type="PANTHER" id="PTHR37170">
    <property type="entry name" value="GLUTAREDOXIN-RELATED"/>
    <property type="match status" value="1"/>
</dbReference>
<organism evidence="2 3">
    <name type="scientific">Fusobacterium vincentii ATCC 49256</name>
    <dbReference type="NCBI Taxonomy" id="209882"/>
    <lineage>
        <taxon>Bacteria</taxon>
        <taxon>Fusobacteriati</taxon>
        <taxon>Fusobacteriota</taxon>
        <taxon>Fusobacteriia</taxon>
        <taxon>Fusobacteriales</taxon>
        <taxon>Fusobacteriaceae</taxon>
        <taxon>Fusobacterium</taxon>
    </lineage>
</organism>
<dbReference type="InterPro" id="IPR044141">
    <property type="entry name" value="AhpF_NTD_C"/>
</dbReference>
<dbReference type="InterPro" id="IPR012336">
    <property type="entry name" value="Thioredoxin-like_fold"/>
</dbReference>
<comment type="caution">
    <text evidence="2">The sequence shown here is derived from an EMBL/GenBank/DDBJ whole genome shotgun (WGS) entry which is preliminary data.</text>
</comment>
<gene>
    <name evidence="2" type="ORF">FNV1476</name>
</gene>
<evidence type="ECO:0000259" key="1">
    <source>
        <dbReference type="Pfam" id="PF13192"/>
    </source>
</evidence>
<dbReference type="GO" id="GO:0004791">
    <property type="term" value="F:thioredoxin-disulfide reductase (NADPH) activity"/>
    <property type="evidence" value="ECO:0007669"/>
    <property type="project" value="UniProtKB-EC"/>
</dbReference>
<evidence type="ECO:0000313" key="3">
    <source>
        <dbReference type="Proteomes" id="UP000006454"/>
    </source>
</evidence>
<evidence type="ECO:0000313" key="2">
    <source>
        <dbReference type="EMBL" id="EAA24638.1"/>
    </source>
</evidence>
<dbReference type="PANTHER" id="PTHR37170:SF1">
    <property type="entry name" value="GLUTAREDOXIN-LIKE PROTEIN"/>
    <property type="match status" value="1"/>
</dbReference>
<accession>Q7P770</accession>
<dbReference type="Pfam" id="PF13192">
    <property type="entry name" value="Thioredoxin_3"/>
    <property type="match status" value="1"/>
</dbReference>
<sequence length="188" mass="21119">MVVFKNPNNEESLNIENAVKDIASISPEKLKFSSYNEGENKELETKVKVTRTPTIAILDKDGNYTGLKYSSLPSGHELNSFILGLYNVAGPGQKVATESLEKIEKINKPVNIKIGISLSCTKCPKTVQATQRIATLNKNVEMEMINIFTFQDFKNRYDIMSVPAIIVDDQHIYFGEKTVEDMLEIINK</sequence>
<proteinExistence type="predicted"/>
<dbReference type="EMBL" id="AABF01000021">
    <property type="protein sequence ID" value="EAA24638.1"/>
    <property type="molecule type" value="Genomic_DNA"/>
</dbReference>
<dbReference type="EC" id="1.8.1.9" evidence="2"/>
<dbReference type="Proteomes" id="UP000006454">
    <property type="component" value="Unassembled WGS sequence"/>
</dbReference>
<dbReference type="Gene3D" id="3.40.30.80">
    <property type="match status" value="1"/>
</dbReference>
<reference evidence="2 3" key="1">
    <citation type="journal article" date="2003" name="Genome Res.">
        <title>Genome analysis of F. nucleatum sub spp vincentii and its comparison with the genome of F. nucleatum ATCC 25586.</title>
        <authorList>
            <person name="Kapatral V."/>
            <person name="Ivanova N."/>
            <person name="Anderson I."/>
            <person name="Reznik G."/>
            <person name="Bhattacharyya A."/>
            <person name="Gardner W.L."/>
            <person name="Mikhailova N."/>
            <person name="Lapidus A."/>
            <person name="Larsen N."/>
            <person name="D'Souza M."/>
            <person name="Walunas T."/>
            <person name="Haselkorn R."/>
            <person name="Overbeek R."/>
            <person name="Kyrpides N."/>
        </authorList>
    </citation>
    <scope>NUCLEOTIDE SEQUENCE [LARGE SCALE GENOMIC DNA]</scope>
    <source>
        <strain evidence="2 3">ATCC 49256</strain>
    </source>
</reference>
<name>Q7P770_FUSVC</name>